<dbReference type="PROSITE" id="PS51257">
    <property type="entry name" value="PROKAR_LIPOPROTEIN"/>
    <property type="match status" value="1"/>
</dbReference>
<name>A0A5C5ZNC3_9BACT</name>
<keyword evidence="1" id="KW-0732">Signal</keyword>
<dbReference type="NCBIfam" id="TIGR03790">
    <property type="entry name" value="TIGR03790 family protein"/>
    <property type="match status" value="1"/>
</dbReference>
<keyword evidence="3" id="KW-1185">Reference proteome</keyword>
<evidence type="ECO:0000256" key="1">
    <source>
        <dbReference type="SAM" id="SignalP"/>
    </source>
</evidence>
<proteinExistence type="predicted"/>
<dbReference type="InterPro" id="IPR022265">
    <property type="entry name" value="CHP03790"/>
</dbReference>
<sequence length="624" mass="66899" precursor="true">MLRPPSHPSQWRLLAMLLVAIACACVSARARAGGGPENVLLVVNANSDSSMTIANHYVRLRDLPATNVVYVDYRGDKENITGAKLRDKVLAPVFRAITERRLGAQIDCVAYSSDLPWRVEFSREMPEGLKLPRQQKPIGSLTGVTYLSRHLLAKSPTIVSLDSNWYVPGPVRVNLANCTRLGAEPSRALRSRYLWGLDGSRVTDPKHGRRYILSTMLGVTTGRGNSVEEVVESLRRAIAAEVSPPDGAYYFMRGERVRTRPRSACFGEAAGLLRGLGARVVEAEGVLPRGASDVLGLMTGSPKLDLAGTPVGFRPGAIAEHLTSTGGNLMLRGQQTPISELIRAGATGACGTVIEPFAIQAKFPLPSLHVHYRRGCSLAEAFYQSVASPYQLLILGDPLCQPWADRPAIRVEGLPQPAEFPASDEPFVVQRVLDLKAVVTPAGAPPDDAPPEGLAESESRAPWELFIDGRLRGRLRSGATVRIDPSGLPPGLHELRCVGYSPDPIETSARRVAWVDLPEPAAAADEAADDTAEGAAAPARRAAPIEIEPAALIVPFEGEVRVTLRAPGAEAIVLRQNHREVARVSGESGVATAPASKLGHGPIRLQAVAEPSGSQSRPLWINVQ</sequence>
<dbReference type="Proteomes" id="UP000315440">
    <property type="component" value="Unassembled WGS sequence"/>
</dbReference>
<feature type="chain" id="PRO_5022927999" description="TIGR03790 family protein" evidence="1">
    <location>
        <begin position="33"/>
        <end position="624"/>
    </location>
</feature>
<gene>
    <name evidence="2" type="ORF">Mal64_25050</name>
</gene>
<comment type="caution">
    <text evidence="2">The sequence shown here is derived from an EMBL/GenBank/DDBJ whole genome shotgun (WGS) entry which is preliminary data.</text>
</comment>
<feature type="signal peptide" evidence="1">
    <location>
        <begin position="1"/>
        <end position="32"/>
    </location>
</feature>
<organism evidence="2 3">
    <name type="scientific">Pseudobythopirellula maris</name>
    <dbReference type="NCBI Taxonomy" id="2527991"/>
    <lineage>
        <taxon>Bacteria</taxon>
        <taxon>Pseudomonadati</taxon>
        <taxon>Planctomycetota</taxon>
        <taxon>Planctomycetia</taxon>
        <taxon>Pirellulales</taxon>
        <taxon>Lacipirellulaceae</taxon>
        <taxon>Pseudobythopirellula</taxon>
    </lineage>
</organism>
<dbReference type="AlphaFoldDB" id="A0A5C5ZNC3"/>
<evidence type="ECO:0000313" key="3">
    <source>
        <dbReference type="Proteomes" id="UP000315440"/>
    </source>
</evidence>
<reference evidence="2 3" key="1">
    <citation type="submission" date="2019-02" db="EMBL/GenBank/DDBJ databases">
        <title>Deep-cultivation of Planctomycetes and their phenomic and genomic characterization uncovers novel biology.</title>
        <authorList>
            <person name="Wiegand S."/>
            <person name="Jogler M."/>
            <person name="Boedeker C."/>
            <person name="Pinto D."/>
            <person name="Vollmers J."/>
            <person name="Rivas-Marin E."/>
            <person name="Kohn T."/>
            <person name="Peeters S.H."/>
            <person name="Heuer A."/>
            <person name="Rast P."/>
            <person name="Oberbeckmann S."/>
            <person name="Bunk B."/>
            <person name="Jeske O."/>
            <person name="Meyerdierks A."/>
            <person name="Storesund J.E."/>
            <person name="Kallscheuer N."/>
            <person name="Luecker S."/>
            <person name="Lage O.M."/>
            <person name="Pohl T."/>
            <person name="Merkel B.J."/>
            <person name="Hornburger P."/>
            <person name="Mueller R.-W."/>
            <person name="Bruemmer F."/>
            <person name="Labrenz M."/>
            <person name="Spormann A.M."/>
            <person name="Op Den Camp H."/>
            <person name="Overmann J."/>
            <person name="Amann R."/>
            <person name="Jetten M.S.M."/>
            <person name="Mascher T."/>
            <person name="Medema M.H."/>
            <person name="Devos D.P."/>
            <person name="Kaster A.-K."/>
            <person name="Ovreas L."/>
            <person name="Rohde M."/>
            <person name="Galperin M.Y."/>
            <person name="Jogler C."/>
        </authorList>
    </citation>
    <scope>NUCLEOTIDE SEQUENCE [LARGE SCALE GENOMIC DNA]</scope>
    <source>
        <strain evidence="2 3">Mal64</strain>
    </source>
</reference>
<dbReference type="EMBL" id="SJPQ01000002">
    <property type="protein sequence ID" value="TWT89014.1"/>
    <property type="molecule type" value="Genomic_DNA"/>
</dbReference>
<evidence type="ECO:0000313" key="2">
    <source>
        <dbReference type="EMBL" id="TWT89014.1"/>
    </source>
</evidence>
<accession>A0A5C5ZNC3</accession>
<protein>
    <recommendedName>
        <fullName evidence="4">TIGR03790 family protein</fullName>
    </recommendedName>
</protein>
<dbReference type="RefSeq" id="WP_146400557.1">
    <property type="nucleotide sequence ID" value="NZ_SJPQ01000002.1"/>
</dbReference>
<evidence type="ECO:0008006" key="4">
    <source>
        <dbReference type="Google" id="ProtNLM"/>
    </source>
</evidence>
<dbReference type="OrthoDB" id="9778224at2"/>